<dbReference type="RefSeq" id="WP_243642459.1">
    <property type="nucleotide sequence ID" value="NZ_SMFU01000013.1"/>
</dbReference>
<evidence type="ECO:0000256" key="4">
    <source>
        <dbReference type="SAM" id="SignalP"/>
    </source>
</evidence>
<dbReference type="Pfam" id="PF00691">
    <property type="entry name" value="OmpA"/>
    <property type="match status" value="1"/>
</dbReference>
<dbReference type="Proteomes" id="UP000294546">
    <property type="component" value="Unassembled WGS sequence"/>
</dbReference>
<dbReference type="InterPro" id="IPR036737">
    <property type="entry name" value="OmpA-like_sf"/>
</dbReference>
<dbReference type="PANTHER" id="PTHR30329">
    <property type="entry name" value="STATOR ELEMENT OF FLAGELLAR MOTOR COMPLEX"/>
    <property type="match status" value="1"/>
</dbReference>
<evidence type="ECO:0000256" key="2">
    <source>
        <dbReference type="ARBA" id="ARBA00023136"/>
    </source>
</evidence>
<dbReference type="GO" id="GO:0009279">
    <property type="term" value="C:cell outer membrane"/>
    <property type="evidence" value="ECO:0007669"/>
    <property type="project" value="UniProtKB-SubCell"/>
</dbReference>
<reference evidence="6 7" key="1">
    <citation type="submission" date="2019-03" db="EMBL/GenBank/DDBJ databases">
        <title>Genomic Encyclopedia of Archaeal and Bacterial Type Strains, Phase II (KMG-II): from individual species to whole genera.</title>
        <authorList>
            <person name="Goeker M."/>
        </authorList>
    </citation>
    <scope>NUCLEOTIDE SEQUENCE [LARGE SCALE GENOMIC DNA]</scope>
    <source>
        <strain evidence="6 7">DSM 27697</strain>
    </source>
</reference>
<accession>A0A4R1G5U7</accession>
<dbReference type="InterPro" id="IPR006664">
    <property type="entry name" value="OMP_bac"/>
</dbReference>
<dbReference type="AlphaFoldDB" id="A0A4R1G5U7"/>
<sequence length="201" mass="21366">MMKKFAIAAGLTLAMGASLAQAHEENAGYVTNSAETIWRNSFGDCWHNSSWTEDKAVVGCDGKVAMAETEAPAPAAPVVSMVDDTKKFALYFDFDSTEVGDTTNIVNYIGTLSSLEEVNLVGHADPIGASEYNQQLSKRRAEAVAAELADAGVDSSKMSIGFLGESAPVANCTGRGAELIACLRPDRRVDVEILGTKRVEQ</sequence>
<dbReference type="SUPFAM" id="SSF103088">
    <property type="entry name" value="OmpA-like"/>
    <property type="match status" value="1"/>
</dbReference>
<keyword evidence="2 3" id="KW-0472">Membrane</keyword>
<organism evidence="6 7">
    <name type="scientific">Marinobacterium mangrovicola</name>
    <dbReference type="NCBI Taxonomy" id="1476959"/>
    <lineage>
        <taxon>Bacteria</taxon>
        <taxon>Pseudomonadati</taxon>
        <taxon>Pseudomonadota</taxon>
        <taxon>Gammaproteobacteria</taxon>
        <taxon>Oceanospirillales</taxon>
        <taxon>Oceanospirillaceae</taxon>
        <taxon>Marinobacterium</taxon>
    </lineage>
</organism>
<feature type="signal peptide" evidence="4">
    <location>
        <begin position="1"/>
        <end position="22"/>
    </location>
</feature>
<proteinExistence type="predicted"/>
<dbReference type="InterPro" id="IPR006665">
    <property type="entry name" value="OmpA-like"/>
</dbReference>
<protein>
    <submittedName>
        <fullName evidence="6">OOP family OmpA-OmpF porin</fullName>
    </submittedName>
</protein>
<dbReference type="PROSITE" id="PS51123">
    <property type="entry name" value="OMPA_2"/>
    <property type="match status" value="1"/>
</dbReference>
<keyword evidence="4" id="KW-0732">Signal</keyword>
<comment type="subcellular location">
    <subcellularLocation>
        <location evidence="1">Cell outer membrane</location>
    </subcellularLocation>
</comment>
<comment type="caution">
    <text evidence="6">The sequence shown here is derived from an EMBL/GenBank/DDBJ whole genome shotgun (WGS) entry which is preliminary data.</text>
</comment>
<gene>
    <name evidence="6" type="ORF">CLV83_4112</name>
</gene>
<evidence type="ECO:0000313" key="7">
    <source>
        <dbReference type="Proteomes" id="UP000294546"/>
    </source>
</evidence>
<evidence type="ECO:0000259" key="5">
    <source>
        <dbReference type="PROSITE" id="PS51123"/>
    </source>
</evidence>
<evidence type="ECO:0000256" key="1">
    <source>
        <dbReference type="ARBA" id="ARBA00004442"/>
    </source>
</evidence>
<evidence type="ECO:0000313" key="6">
    <source>
        <dbReference type="EMBL" id="TCK03054.1"/>
    </source>
</evidence>
<dbReference type="PRINTS" id="PR01021">
    <property type="entry name" value="OMPADOMAIN"/>
</dbReference>
<dbReference type="EMBL" id="SMFU01000013">
    <property type="protein sequence ID" value="TCK03054.1"/>
    <property type="molecule type" value="Genomic_DNA"/>
</dbReference>
<feature type="domain" description="OmpA-like" evidence="5">
    <location>
        <begin position="79"/>
        <end position="197"/>
    </location>
</feature>
<keyword evidence="7" id="KW-1185">Reference proteome</keyword>
<dbReference type="CDD" id="cd07185">
    <property type="entry name" value="OmpA_C-like"/>
    <property type="match status" value="1"/>
</dbReference>
<dbReference type="PANTHER" id="PTHR30329:SF17">
    <property type="entry name" value="LIPOPROTEIN YFIB-RELATED"/>
    <property type="match status" value="1"/>
</dbReference>
<evidence type="ECO:0000256" key="3">
    <source>
        <dbReference type="PROSITE-ProRule" id="PRU00473"/>
    </source>
</evidence>
<feature type="chain" id="PRO_5020958265" evidence="4">
    <location>
        <begin position="23"/>
        <end position="201"/>
    </location>
</feature>
<dbReference type="Gene3D" id="3.30.1330.60">
    <property type="entry name" value="OmpA-like domain"/>
    <property type="match status" value="1"/>
</dbReference>
<name>A0A4R1G5U7_9GAMM</name>
<dbReference type="InterPro" id="IPR050330">
    <property type="entry name" value="Bact_OuterMem_StrucFunc"/>
</dbReference>